<dbReference type="AlphaFoldDB" id="A0A068WRS7"/>
<reference evidence="6 7" key="1">
    <citation type="journal article" date="2013" name="Nature">
        <title>The genomes of four tapeworm species reveal adaptations to parasitism.</title>
        <authorList>
            <person name="Tsai I.J."/>
            <person name="Zarowiecki M."/>
            <person name="Holroyd N."/>
            <person name="Garciarrubio A."/>
            <person name="Sanchez-Flores A."/>
            <person name="Brooks K.L."/>
            <person name="Tracey A."/>
            <person name="Bobes R.J."/>
            <person name="Fragoso G."/>
            <person name="Sciutto E."/>
            <person name="Aslett M."/>
            <person name="Beasley H."/>
            <person name="Bennett H.M."/>
            <person name="Cai J."/>
            <person name="Camicia F."/>
            <person name="Clark R."/>
            <person name="Cucher M."/>
            <person name="De Silva N."/>
            <person name="Day T.A."/>
            <person name="Deplazes P."/>
            <person name="Estrada K."/>
            <person name="Fernandez C."/>
            <person name="Holland P.W."/>
            <person name="Hou J."/>
            <person name="Hu S."/>
            <person name="Huckvale T."/>
            <person name="Hung S.S."/>
            <person name="Kamenetzky L."/>
            <person name="Keane J.A."/>
            <person name="Kiss F."/>
            <person name="Koziol U."/>
            <person name="Lambert O."/>
            <person name="Liu K."/>
            <person name="Luo X."/>
            <person name="Luo Y."/>
            <person name="Macchiaroli N."/>
            <person name="Nichol S."/>
            <person name="Paps J."/>
            <person name="Parkinson J."/>
            <person name="Pouchkina-Stantcheva N."/>
            <person name="Riddiford N."/>
            <person name="Rosenzvit M."/>
            <person name="Salinas G."/>
            <person name="Wasmuth J.D."/>
            <person name="Zamanian M."/>
            <person name="Zheng Y."/>
            <person name="Cai X."/>
            <person name="Soberon X."/>
            <person name="Olson P.D."/>
            <person name="Laclette J.P."/>
            <person name="Brehm K."/>
            <person name="Berriman M."/>
            <person name="Garciarrubio A."/>
            <person name="Bobes R.J."/>
            <person name="Fragoso G."/>
            <person name="Sanchez-Flores A."/>
            <person name="Estrada K."/>
            <person name="Cevallos M.A."/>
            <person name="Morett E."/>
            <person name="Gonzalez V."/>
            <person name="Portillo T."/>
            <person name="Ochoa-Leyva A."/>
            <person name="Jose M.V."/>
            <person name="Sciutto E."/>
            <person name="Landa A."/>
            <person name="Jimenez L."/>
            <person name="Valdes V."/>
            <person name="Carrero J.C."/>
            <person name="Larralde C."/>
            <person name="Morales-Montor J."/>
            <person name="Limon-Lason J."/>
            <person name="Soberon X."/>
            <person name="Laclette J.P."/>
        </authorList>
    </citation>
    <scope>NUCLEOTIDE SEQUENCE [LARGE SCALE GENOMIC DNA]</scope>
</reference>
<dbReference type="OrthoDB" id="9971204at2759"/>
<protein>
    <recommendedName>
        <fullName evidence="2">Outer dynein arm-docking complex subunit 4</fullName>
    </recommendedName>
    <alternativeName>
        <fullName evidence="3">Tetratricopeptide repeat protein 25</fullName>
    </alternativeName>
</protein>
<feature type="compositionally biased region" description="Acidic residues" evidence="5">
    <location>
        <begin position="465"/>
        <end position="481"/>
    </location>
</feature>
<reference evidence="8" key="3">
    <citation type="submission" date="2020-10" db="UniProtKB">
        <authorList>
            <consortium name="WormBaseParasite"/>
        </authorList>
    </citation>
    <scope>IDENTIFICATION</scope>
</reference>
<dbReference type="InterPro" id="IPR040111">
    <property type="entry name" value="ODAD4"/>
</dbReference>
<dbReference type="Gene3D" id="1.25.40.10">
    <property type="entry name" value="Tetratricopeptide repeat domain"/>
    <property type="match status" value="1"/>
</dbReference>
<dbReference type="PANTHER" id="PTHR23040">
    <property type="match status" value="1"/>
</dbReference>
<organism evidence="6">
    <name type="scientific">Echinococcus granulosus</name>
    <name type="common">Hydatid tapeworm</name>
    <dbReference type="NCBI Taxonomy" id="6210"/>
    <lineage>
        <taxon>Eukaryota</taxon>
        <taxon>Metazoa</taxon>
        <taxon>Spiralia</taxon>
        <taxon>Lophotrochozoa</taxon>
        <taxon>Platyhelminthes</taxon>
        <taxon>Cestoda</taxon>
        <taxon>Eucestoda</taxon>
        <taxon>Cyclophyllidea</taxon>
        <taxon>Taeniidae</taxon>
        <taxon>Echinococcus</taxon>
        <taxon>Echinococcus granulosus group</taxon>
    </lineage>
</organism>
<evidence type="ECO:0000256" key="5">
    <source>
        <dbReference type="SAM" id="MobiDB-lite"/>
    </source>
</evidence>
<evidence type="ECO:0000313" key="8">
    <source>
        <dbReference type="WBParaSite" id="EgrG_000255150"/>
    </source>
</evidence>
<dbReference type="Pfam" id="PF13181">
    <property type="entry name" value="TPR_8"/>
    <property type="match status" value="2"/>
</dbReference>
<dbReference type="EMBL" id="LK028580">
    <property type="protein sequence ID" value="CDS20332.1"/>
    <property type="molecule type" value="Genomic_DNA"/>
</dbReference>
<evidence type="ECO:0000256" key="4">
    <source>
        <dbReference type="SAM" id="Coils"/>
    </source>
</evidence>
<evidence type="ECO:0000256" key="2">
    <source>
        <dbReference type="ARBA" id="ARBA00034139"/>
    </source>
</evidence>
<proteinExistence type="predicted"/>
<feature type="compositionally biased region" description="Polar residues" evidence="5">
    <location>
        <begin position="484"/>
        <end position="503"/>
    </location>
</feature>
<dbReference type="SUPFAM" id="SSF48452">
    <property type="entry name" value="TPR-like"/>
    <property type="match status" value="2"/>
</dbReference>
<evidence type="ECO:0000313" key="6">
    <source>
        <dbReference type="EMBL" id="CDS20332.1"/>
    </source>
</evidence>
<dbReference type="PANTHER" id="PTHR23040:SF2">
    <property type="entry name" value="OUTER DYNEIN ARM-DOCKING COMPLEX SUBUNIT 4"/>
    <property type="match status" value="1"/>
</dbReference>
<name>A0A068WRS7_ECHGR</name>
<feature type="coiled-coil region" evidence="4">
    <location>
        <begin position="385"/>
        <end position="421"/>
    </location>
</feature>
<accession>A0A068WRS7</accession>
<dbReference type="InterPro" id="IPR011990">
    <property type="entry name" value="TPR-like_helical_dom_sf"/>
</dbReference>
<feature type="region of interest" description="Disordered" evidence="5">
    <location>
        <begin position="444"/>
        <end position="503"/>
    </location>
</feature>
<reference evidence="6" key="2">
    <citation type="submission" date="2014-06" db="EMBL/GenBank/DDBJ databases">
        <authorList>
            <person name="Aslett M."/>
        </authorList>
    </citation>
    <scope>NUCLEOTIDE SEQUENCE</scope>
</reference>
<dbReference type="GO" id="GO:0005930">
    <property type="term" value="C:axoneme"/>
    <property type="evidence" value="ECO:0007669"/>
    <property type="project" value="UniProtKB-SubCell"/>
</dbReference>
<evidence type="ECO:0000256" key="1">
    <source>
        <dbReference type="ARBA" id="ARBA00004430"/>
    </source>
</evidence>
<evidence type="ECO:0000256" key="3">
    <source>
        <dbReference type="ARBA" id="ARBA00034143"/>
    </source>
</evidence>
<gene>
    <name evidence="6" type="ORF">EgrG_000255150</name>
</gene>
<dbReference type="WBParaSite" id="EgrG_000255150">
    <property type="protein sequence ID" value="EgrG_000255150"/>
    <property type="gene ID" value="EgrG_000255150"/>
</dbReference>
<keyword evidence="4" id="KW-0175">Coiled coil</keyword>
<sequence length="503" mass="57661">MAEVLYQSTAFESALVYFYRGQKVRPTANDFILGVTKSKSAIINAIGGKSLDLSCPRKVKFALSDEAKDGIRNPSEVPLNELPNELLNLTHESKLSDKHFQQLKRLMGKSYDAVQHFQQLSNSEERYEMYLKNSKEISQLAAEAYRYLGVRSEFWRQQEPMYNRIRKCRKKTSRNVSSRDDMNALQRLVHMLQDISDVQRAGDHVKALQLCAALREDMKVFNPDFAALTEVMADLHAFEAVSNFHLQNYKEARDGFLAQLETCRNGDLQHHIPRCLENLGRAYAKLENYQAAKEVWTERLQYETTGSEKSWLHFELGLCNMELGEYEEAVMNGLVCKKGSERAFDMDWELRACVLIAQAHLALNNLNEAQTYFQNAQYAAYTLNNQKLEELLVVALEKVEAAIEENERKAVEEEYESFANAYYPPNQARRPMLFAIGAQNRGISDEGRHSTVENSPSFSRTHEIGDEDGIDAEEEDWEDLPDYLQSSESTLPRQNRSGQESNL</sequence>
<dbReference type="InterPro" id="IPR019734">
    <property type="entry name" value="TPR_rpt"/>
</dbReference>
<dbReference type="Proteomes" id="UP000492820">
    <property type="component" value="Unassembled WGS sequence"/>
</dbReference>
<evidence type="ECO:0000313" key="7">
    <source>
        <dbReference type="Proteomes" id="UP000492820"/>
    </source>
</evidence>
<comment type="subcellular location">
    <subcellularLocation>
        <location evidence="1">Cytoplasm</location>
        <location evidence="1">Cytoskeleton</location>
        <location evidence="1">Cilium axoneme</location>
    </subcellularLocation>
</comment>